<keyword evidence="2" id="KW-0428">Leader peptide</keyword>
<dbReference type="AlphaFoldDB" id="A0A7S9E1E9"/>
<gene>
    <name evidence="5" type="ORF">IUJ34_09930</name>
</gene>
<proteinExistence type="predicted"/>
<evidence type="ECO:0000256" key="3">
    <source>
        <dbReference type="ARBA" id="ARBA00022975"/>
    </source>
</evidence>
<dbReference type="InterPro" id="IPR012602">
    <property type="entry name" value="PyrBI_leader"/>
</dbReference>
<sequence>MPGGSMANCVRHSVLARLNADAGLPFFFPLLIDSRSPLFKGLFARASGDKHG</sequence>
<organism evidence="5 6">
    <name type="scientific">Klebsiella pneumoniae subsp. pneumoniae</name>
    <dbReference type="NCBI Taxonomy" id="72407"/>
    <lineage>
        <taxon>Bacteria</taxon>
        <taxon>Pseudomonadati</taxon>
        <taxon>Pseudomonadota</taxon>
        <taxon>Gammaproteobacteria</taxon>
        <taxon>Enterobacterales</taxon>
        <taxon>Enterobacteriaceae</taxon>
        <taxon>Klebsiella/Raoultella group</taxon>
        <taxon>Klebsiella</taxon>
        <taxon>Klebsiella pneumoniae complex</taxon>
    </lineage>
</organism>
<evidence type="ECO:0000256" key="1">
    <source>
        <dbReference type="ARBA" id="ARBA00016561"/>
    </source>
</evidence>
<evidence type="ECO:0000313" key="6">
    <source>
        <dbReference type="Proteomes" id="UP000594592"/>
    </source>
</evidence>
<dbReference type="Pfam" id="PF08052">
    <property type="entry name" value="PyrBI_leader"/>
    <property type="match status" value="1"/>
</dbReference>
<dbReference type="GO" id="GO:0019856">
    <property type="term" value="P:pyrimidine nucleobase biosynthetic process"/>
    <property type="evidence" value="ECO:0007669"/>
    <property type="project" value="InterPro"/>
</dbReference>
<evidence type="ECO:0000256" key="2">
    <source>
        <dbReference type="ARBA" id="ARBA00022623"/>
    </source>
</evidence>
<accession>A0A7S9E1E9</accession>
<reference evidence="5 6" key="1">
    <citation type="submission" date="2020-11" db="EMBL/GenBank/DDBJ databases">
        <title>Whole Genome sequence of MDR strain of Klebsiella pneumoniae K219 isolated from sputum.</title>
        <authorList>
            <person name="Aditi B.P."/>
            <person name="Mahalakshmi K."/>
            <person name="Naveen Kumar V."/>
        </authorList>
    </citation>
    <scope>NUCLEOTIDE SEQUENCE [LARGE SCALE GENOMIC DNA]</scope>
    <source>
        <strain evidence="5 6">K219</strain>
    </source>
</reference>
<evidence type="ECO:0000313" key="5">
    <source>
        <dbReference type="EMBL" id="QPG07845.1"/>
    </source>
</evidence>
<name>A0A7S9E1E9_KLEPN</name>
<dbReference type="Proteomes" id="UP000594592">
    <property type="component" value="Chromosome"/>
</dbReference>
<evidence type="ECO:0000256" key="4">
    <source>
        <dbReference type="ARBA" id="ARBA00030895"/>
    </source>
</evidence>
<protein>
    <recommendedName>
        <fullName evidence="1">pyr operon leader peptide</fullName>
    </recommendedName>
    <alternativeName>
        <fullName evidence="4">pyrBI operon attenuator</fullName>
    </alternativeName>
</protein>
<dbReference type="GO" id="GO:0006221">
    <property type="term" value="P:pyrimidine nucleotide biosynthetic process"/>
    <property type="evidence" value="ECO:0007669"/>
    <property type="project" value="UniProtKB-KW"/>
</dbReference>
<dbReference type="EMBL" id="CP064820">
    <property type="protein sequence ID" value="QPG07845.1"/>
    <property type="molecule type" value="Genomic_DNA"/>
</dbReference>
<keyword evidence="3" id="KW-0665">Pyrimidine biosynthesis</keyword>